<comment type="caution">
    <text evidence="2">The sequence shown here is derived from an EMBL/GenBank/DDBJ whole genome shotgun (WGS) entry which is preliminary data.</text>
</comment>
<keyword evidence="3" id="KW-1185">Reference proteome</keyword>
<feature type="compositionally biased region" description="Basic and acidic residues" evidence="1">
    <location>
        <begin position="79"/>
        <end position="94"/>
    </location>
</feature>
<dbReference type="EMBL" id="JACTNZ010000005">
    <property type="protein sequence ID" value="KAG5547070.1"/>
    <property type="molecule type" value="Genomic_DNA"/>
</dbReference>
<sequence>MKKPSSIGELTCIGIDLGNLPPYISDVATRLEVSELEFEECIVDTNLEPSPVKEVKKDLLEGFEYFGKQLELSEGADGATERMDEADPKQDGVKTYKTTKSGSSSASKWKSIVNSIAKQVSQLRNAEKHLWRVMKLIETILSPESRILWKTRHTCNNSAFAYFTPGMEQLRQQILCAYMTESSLVLSSKENISPTVHRKVTNRRQALKFQIEKEKHLISGNETDCDYLSTKEIDKKNCKVFGA</sequence>
<proteinExistence type="predicted"/>
<evidence type="ECO:0000313" key="2">
    <source>
        <dbReference type="EMBL" id="KAG5547070.1"/>
    </source>
</evidence>
<dbReference type="Proteomes" id="UP000823749">
    <property type="component" value="Chromosome 5"/>
</dbReference>
<evidence type="ECO:0000313" key="3">
    <source>
        <dbReference type="Proteomes" id="UP000823749"/>
    </source>
</evidence>
<feature type="region of interest" description="Disordered" evidence="1">
    <location>
        <begin position="76"/>
        <end position="105"/>
    </location>
</feature>
<evidence type="ECO:0000256" key="1">
    <source>
        <dbReference type="SAM" id="MobiDB-lite"/>
    </source>
</evidence>
<gene>
    <name evidence="2" type="ORF">RHGRI_012936</name>
</gene>
<organism evidence="2 3">
    <name type="scientific">Rhododendron griersonianum</name>
    <dbReference type="NCBI Taxonomy" id="479676"/>
    <lineage>
        <taxon>Eukaryota</taxon>
        <taxon>Viridiplantae</taxon>
        <taxon>Streptophyta</taxon>
        <taxon>Embryophyta</taxon>
        <taxon>Tracheophyta</taxon>
        <taxon>Spermatophyta</taxon>
        <taxon>Magnoliopsida</taxon>
        <taxon>eudicotyledons</taxon>
        <taxon>Gunneridae</taxon>
        <taxon>Pentapetalae</taxon>
        <taxon>asterids</taxon>
        <taxon>Ericales</taxon>
        <taxon>Ericaceae</taxon>
        <taxon>Ericoideae</taxon>
        <taxon>Rhodoreae</taxon>
        <taxon>Rhododendron</taxon>
    </lineage>
</organism>
<reference evidence="2" key="1">
    <citation type="submission" date="2020-08" db="EMBL/GenBank/DDBJ databases">
        <title>Plant Genome Project.</title>
        <authorList>
            <person name="Zhang R.-G."/>
        </authorList>
    </citation>
    <scope>NUCLEOTIDE SEQUENCE</scope>
    <source>
        <strain evidence="2">WSP0</strain>
        <tissue evidence="2">Leaf</tissue>
    </source>
</reference>
<accession>A0AAV6K3W2</accession>
<dbReference type="AlphaFoldDB" id="A0AAV6K3W2"/>
<protein>
    <submittedName>
        <fullName evidence="2">Uncharacterized protein</fullName>
    </submittedName>
</protein>
<feature type="compositionally biased region" description="Low complexity" evidence="1">
    <location>
        <begin position="95"/>
        <end position="105"/>
    </location>
</feature>
<name>A0AAV6K3W2_9ERIC</name>